<gene>
    <name evidence="1" type="ORF">ATE35_05940</name>
</gene>
<sequence>MLTGTLQMMGYEFFFTFDEEKLSLIPKEEEKDVISHSWFYTNLETGGFAWPGEPKFVEEDFLYGRTNETNRVITFLTNKYVQLHENNGIITVPILSYFFSYSDKPMISRMSFSGLELNYIHPINHAFEISYKAEGHDGKINISTYDFDSTTTEKQKFSVFGKEVQVYFGITRTTSLSIENPPLALSSSMIFHFEETQDYSFIRELYRIAKEFIQFLCNRRNVSFTDIRLSNNQGKIGEFNMIEENIEIEMKPLKDGRYIQQKYIAGYEGKILDDIAENNLYLRHLGKSFSDSRIIDAASFVLRTAAFEWEFSRLFSEDEWKSEQRKKLEEEASKELDCLIETSTGKLKKIYKDLKKSVVSYLSLSQKISQIFEEYGANMLNVFGRYMYKLNNISYNHSEIGERIGKQRNNFAHGNLDKEFINESLLDVVFLEEIVLAMQLQYFGIDEIKTKKIINEVFRHNLTV</sequence>
<protein>
    <recommendedName>
        <fullName evidence="3">ApeA N-terminal domain-containing protein</fullName>
    </recommendedName>
</protein>
<dbReference type="RefSeq" id="WP_084933521.1">
    <property type="nucleotide sequence ID" value="NZ_LNVG01000009.1"/>
</dbReference>
<evidence type="ECO:0000313" key="2">
    <source>
        <dbReference type="Proteomes" id="UP000192789"/>
    </source>
</evidence>
<dbReference type="EMBL" id="LNVG01000009">
    <property type="protein sequence ID" value="ORJ29894.1"/>
    <property type="molecule type" value="Genomic_DNA"/>
</dbReference>
<proteinExistence type="predicted"/>
<reference evidence="1 2" key="1">
    <citation type="journal article" date="2016" name="PLoS ONE">
        <title>Comparative Genomics Analysis of Streptococcus tigurinus Strains Identifies Genetic Elements Specifically and Uniquely Present in Highly Virulent Strains.</title>
        <authorList>
            <person name="Diene S.M."/>
            <person name="Francois P."/>
            <person name="Zbinden A."/>
            <person name="Entenza J.M."/>
            <person name="Resch G."/>
        </authorList>
    </citation>
    <scope>NUCLEOTIDE SEQUENCE [LARGE SCALE GENOMIC DNA]</scope>
    <source>
        <strain evidence="1 2">AZ_14</strain>
    </source>
</reference>
<comment type="caution">
    <text evidence="1">The sequence shown here is derived from an EMBL/GenBank/DDBJ whole genome shotgun (WGS) entry which is preliminary data.</text>
</comment>
<dbReference type="AlphaFoldDB" id="A0A1X0WT57"/>
<dbReference type="Proteomes" id="UP000192789">
    <property type="component" value="Unassembled WGS sequence"/>
</dbReference>
<organism evidence="1 2">
    <name type="scientific">Streptococcus oralis subsp. tigurinus</name>
    <dbReference type="NCBI Taxonomy" id="1077464"/>
    <lineage>
        <taxon>Bacteria</taxon>
        <taxon>Bacillati</taxon>
        <taxon>Bacillota</taxon>
        <taxon>Bacilli</taxon>
        <taxon>Lactobacillales</taxon>
        <taxon>Streptococcaceae</taxon>
        <taxon>Streptococcus</taxon>
    </lineage>
</organism>
<name>A0A1X0WT57_STROR</name>
<evidence type="ECO:0008006" key="3">
    <source>
        <dbReference type="Google" id="ProtNLM"/>
    </source>
</evidence>
<evidence type="ECO:0000313" key="1">
    <source>
        <dbReference type="EMBL" id="ORJ29894.1"/>
    </source>
</evidence>
<accession>A0A1X0WT57</accession>